<dbReference type="FunFam" id="1.20.1280.290:FF:000002">
    <property type="entry name" value="Bidirectional sugar transporter SWEET"/>
    <property type="match status" value="1"/>
</dbReference>
<dbReference type="GO" id="GO:0051260">
    <property type="term" value="P:protein homooligomerization"/>
    <property type="evidence" value="ECO:0007669"/>
    <property type="project" value="UniProtKB-ARBA"/>
</dbReference>
<evidence type="ECO:0000256" key="6">
    <source>
        <dbReference type="ARBA" id="ARBA00022737"/>
    </source>
</evidence>
<evidence type="ECO:0000256" key="1">
    <source>
        <dbReference type="ARBA" id="ARBA00004127"/>
    </source>
</evidence>
<keyword evidence="6" id="KW-0677">Repeat</keyword>
<protein>
    <recommendedName>
        <fullName evidence="9">Bidirectional sugar transporter SWEET</fullName>
    </recommendedName>
</protein>
<feature type="transmembrane region" description="Helical" evidence="9">
    <location>
        <begin position="73"/>
        <end position="95"/>
    </location>
</feature>
<evidence type="ECO:0000256" key="5">
    <source>
        <dbReference type="ARBA" id="ARBA00022692"/>
    </source>
</evidence>
<dbReference type="GO" id="GO:0005886">
    <property type="term" value="C:plasma membrane"/>
    <property type="evidence" value="ECO:0007669"/>
    <property type="project" value="UniProtKB-SubCell"/>
</dbReference>
<dbReference type="AlphaFoldDB" id="A0AAV3QX67"/>
<keyword evidence="4 9" id="KW-0762">Sugar transport</keyword>
<evidence type="ECO:0000313" key="10">
    <source>
        <dbReference type="EMBL" id="GAA0168263.1"/>
    </source>
</evidence>
<organism evidence="10 11">
    <name type="scientific">Lithospermum erythrorhizon</name>
    <name type="common">Purple gromwell</name>
    <name type="synonym">Lithospermum officinale var. erythrorhizon</name>
    <dbReference type="NCBI Taxonomy" id="34254"/>
    <lineage>
        <taxon>Eukaryota</taxon>
        <taxon>Viridiplantae</taxon>
        <taxon>Streptophyta</taxon>
        <taxon>Embryophyta</taxon>
        <taxon>Tracheophyta</taxon>
        <taxon>Spermatophyta</taxon>
        <taxon>Magnoliopsida</taxon>
        <taxon>eudicotyledons</taxon>
        <taxon>Gunneridae</taxon>
        <taxon>Pentapetalae</taxon>
        <taxon>asterids</taxon>
        <taxon>lamiids</taxon>
        <taxon>Boraginales</taxon>
        <taxon>Boraginaceae</taxon>
        <taxon>Boraginoideae</taxon>
        <taxon>Lithospermeae</taxon>
        <taxon>Lithospermum</taxon>
    </lineage>
</organism>
<evidence type="ECO:0000256" key="4">
    <source>
        <dbReference type="ARBA" id="ARBA00022597"/>
    </source>
</evidence>
<dbReference type="GO" id="GO:0012505">
    <property type="term" value="C:endomembrane system"/>
    <property type="evidence" value="ECO:0007669"/>
    <property type="project" value="UniProtKB-SubCell"/>
</dbReference>
<evidence type="ECO:0000256" key="9">
    <source>
        <dbReference type="RuleBase" id="RU910715"/>
    </source>
</evidence>
<name>A0AAV3QX67_LITER</name>
<evidence type="ECO:0000256" key="7">
    <source>
        <dbReference type="ARBA" id="ARBA00022989"/>
    </source>
</evidence>
<dbReference type="FunFam" id="1.20.1280.290:FF:000001">
    <property type="entry name" value="Bidirectional sugar transporter SWEET"/>
    <property type="match status" value="1"/>
</dbReference>
<keyword evidence="7 9" id="KW-1133">Transmembrane helix</keyword>
<evidence type="ECO:0000256" key="2">
    <source>
        <dbReference type="ARBA" id="ARBA00007809"/>
    </source>
</evidence>
<accession>A0AAV3QX67</accession>
<keyword evidence="8 9" id="KW-0472">Membrane</keyword>
<dbReference type="Pfam" id="PF03083">
    <property type="entry name" value="MtN3_slv"/>
    <property type="match status" value="2"/>
</dbReference>
<feature type="transmembrane region" description="Helical" evidence="9">
    <location>
        <begin position="47"/>
        <end position="67"/>
    </location>
</feature>
<proteinExistence type="inferred from homology"/>
<comment type="subcellular location">
    <subcellularLocation>
        <location evidence="9">Cell membrane</location>
        <topology evidence="9">Multi-pass membrane protein</topology>
    </subcellularLocation>
    <subcellularLocation>
        <location evidence="1">Endomembrane system</location>
        <topology evidence="1">Multi-pass membrane protein</topology>
    </subcellularLocation>
</comment>
<dbReference type="PANTHER" id="PTHR10791">
    <property type="entry name" value="RAG1-ACTIVATING PROTEIN 1"/>
    <property type="match status" value="1"/>
</dbReference>
<feature type="transmembrane region" description="Helical" evidence="9">
    <location>
        <begin position="192"/>
        <end position="215"/>
    </location>
</feature>
<dbReference type="GO" id="GO:0051119">
    <property type="term" value="F:sugar transmembrane transporter activity"/>
    <property type="evidence" value="ECO:0007669"/>
    <property type="project" value="InterPro"/>
</dbReference>
<reference evidence="10 11" key="1">
    <citation type="submission" date="2024-01" db="EMBL/GenBank/DDBJ databases">
        <title>The complete chloroplast genome sequence of Lithospermum erythrorhizon: insights into the phylogenetic relationship among Boraginaceae species and the maternal lineages of purple gromwells.</title>
        <authorList>
            <person name="Okada T."/>
            <person name="Watanabe K."/>
        </authorList>
    </citation>
    <scope>NUCLEOTIDE SEQUENCE [LARGE SCALE GENOMIC DNA]</scope>
</reference>
<sequence>MVTQVVHTARTVIGIIGNIISFLLFASPMPTLWRILKKKSSEEFHPYPYIAGVMNCSFWVLYGLPIIHPDSTLVITINSVGLVMELSYLAIFFIYTHKKYRIYIVGLLVAVIILLAIVAVLTLQFCHTYESRSMVVGIICVVFGVIMYASPLSIMKKVIKTKSVEFMPLSLSWAGFSNGIAWTVYALLEFDIYILIGNALGAISGAAQLILYAYYCKVTLPGRRDGDAIKQTEVQLETKLPA</sequence>
<keyword evidence="11" id="KW-1185">Reference proteome</keyword>
<keyword evidence="3 9" id="KW-0813">Transport</keyword>
<gene>
    <name evidence="10" type="ORF">LIER_23020</name>
</gene>
<comment type="similarity">
    <text evidence="2 9">Belongs to the SWEET sugar transporter family.</text>
</comment>
<dbReference type="InterPro" id="IPR004316">
    <property type="entry name" value="SWEET_rpt"/>
</dbReference>
<feature type="transmembrane region" description="Helical" evidence="9">
    <location>
        <begin position="102"/>
        <end position="123"/>
    </location>
</feature>
<feature type="transmembrane region" description="Helical" evidence="9">
    <location>
        <begin position="12"/>
        <end position="35"/>
    </location>
</feature>
<evidence type="ECO:0000256" key="3">
    <source>
        <dbReference type="ARBA" id="ARBA00022448"/>
    </source>
</evidence>
<evidence type="ECO:0000256" key="8">
    <source>
        <dbReference type="ARBA" id="ARBA00023136"/>
    </source>
</evidence>
<dbReference type="Gene3D" id="1.20.1280.290">
    <property type="match status" value="2"/>
</dbReference>
<dbReference type="InterPro" id="IPR047664">
    <property type="entry name" value="SWEET"/>
</dbReference>
<feature type="transmembrane region" description="Helical" evidence="9">
    <location>
        <begin position="166"/>
        <end position="186"/>
    </location>
</feature>
<comment type="caution">
    <text evidence="10">The sequence shown here is derived from an EMBL/GenBank/DDBJ whole genome shotgun (WGS) entry which is preliminary data.</text>
</comment>
<keyword evidence="5 9" id="KW-0812">Transmembrane</keyword>
<dbReference type="EMBL" id="BAABME010006400">
    <property type="protein sequence ID" value="GAA0168263.1"/>
    <property type="molecule type" value="Genomic_DNA"/>
</dbReference>
<comment type="function">
    <text evidence="9">Mediates both low-affinity uptake and efflux of sugar across the membrane.</text>
</comment>
<evidence type="ECO:0000313" key="11">
    <source>
        <dbReference type="Proteomes" id="UP001454036"/>
    </source>
</evidence>
<dbReference type="Proteomes" id="UP001454036">
    <property type="component" value="Unassembled WGS sequence"/>
</dbReference>
<dbReference type="PANTHER" id="PTHR10791:SF236">
    <property type="entry name" value="BIDIRECTIONAL SUGAR TRANSPORTER SWEET8"/>
    <property type="match status" value="1"/>
</dbReference>
<feature type="transmembrane region" description="Helical" evidence="9">
    <location>
        <begin position="135"/>
        <end position="154"/>
    </location>
</feature>